<dbReference type="OrthoDB" id="9801008at2"/>
<dbReference type="SUPFAM" id="SSF47413">
    <property type="entry name" value="lambda repressor-like DNA-binding domains"/>
    <property type="match status" value="1"/>
</dbReference>
<name>A0A1M6M8W1_9FIRM</name>
<keyword evidence="4" id="KW-1185">Reference proteome</keyword>
<dbReference type="CDD" id="cd00093">
    <property type="entry name" value="HTH_XRE"/>
    <property type="match status" value="1"/>
</dbReference>
<proteinExistence type="predicted"/>
<gene>
    <name evidence="3" type="ORF">SAMN02745138_00527</name>
</gene>
<dbReference type="InterPro" id="IPR010982">
    <property type="entry name" value="Lambda_DNA-bd_dom_sf"/>
</dbReference>
<dbReference type="PANTHER" id="PTHR46558">
    <property type="entry name" value="TRACRIPTIONAL REGULATORY PROTEIN-RELATED-RELATED"/>
    <property type="match status" value="1"/>
</dbReference>
<dbReference type="GO" id="GO:0003677">
    <property type="term" value="F:DNA binding"/>
    <property type="evidence" value="ECO:0007669"/>
    <property type="project" value="UniProtKB-KW"/>
</dbReference>
<dbReference type="AlphaFoldDB" id="A0A1M6M8W1"/>
<dbReference type="InterPro" id="IPR001387">
    <property type="entry name" value="Cro/C1-type_HTH"/>
</dbReference>
<evidence type="ECO:0000256" key="1">
    <source>
        <dbReference type="ARBA" id="ARBA00023125"/>
    </source>
</evidence>
<dbReference type="Gene3D" id="1.10.260.40">
    <property type="entry name" value="lambda repressor-like DNA-binding domains"/>
    <property type="match status" value="1"/>
</dbReference>
<protein>
    <submittedName>
        <fullName evidence="3">Helix-turn-helix domain-containing protein</fullName>
    </submittedName>
</protein>
<organism evidence="3 4">
    <name type="scientific">Anaerotignum lactatifermentans DSM 14214</name>
    <dbReference type="NCBI Taxonomy" id="1121323"/>
    <lineage>
        <taxon>Bacteria</taxon>
        <taxon>Bacillati</taxon>
        <taxon>Bacillota</taxon>
        <taxon>Clostridia</taxon>
        <taxon>Lachnospirales</taxon>
        <taxon>Anaerotignaceae</taxon>
        <taxon>Anaerotignum</taxon>
    </lineage>
</organism>
<dbReference type="RefSeq" id="WP_072848867.1">
    <property type="nucleotide sequence ID" value="NZ_FRAH01000006.1"/>
</dbReference>
<sequence length="141" mass="16069">MDLGKNIAKARKDANMTQEQLAEKLQVARQTVSKWEAGTTMPTVPGLVKLAEALETDCNSLLAEEEKQPEIKQTETGYVVDWTKLYPILVTYQQEMDCTPYEVQFAAMIREVQKTYGYSAEDAMLALKDIFAKTYFKEFQP</sequence>
<dbReference type="PROSITE" id="PS50943">
    <property type="entry name" value="HTH_CROC1"/>
    <property type="match status" value="1"/>
</dbReference>
<dbReference type="Pfam" id="PF01381">
    <property type="entry name" value="HTH_3"/>
    <property type="match status" value="1"/>
</dbReference>
<dbReference type="EMBL" id="FRAH01000006">
    <property type="protein sequence ID" value="SHJ79854.1"/>
    <property type="molecule type" value="Genomic_DNA"/>
</dbReference>
<keyword evidence="1" id="KW-0238">DNA-binding</keyword>
<dbReference type="Proteomes" id="UP000183975">
    <property type="component" value="Unassembled WGS sequence"/>
</dbReference>
<accession>A0A1M6M8W1</accession>
<evidence type="ECO:0000313" key="3">
    <source>
        <dbReference type="EMBL" id="SHJ79854.1"/>
    </source>
</evidence>
<dbReference type="SMART" id="SM00530">
    <property type="entry name" value="HTH_XRE"/>
    <property type="match status" value="1"/>
</dbReference>
<evidence type="ECO:0000259" key="2">
    <source>
        <dbReference type="PROSITE" id="PS50943"/>
    </source>
</evidence>
<reference evidence="3 4" key="1">
    <citation type="submission" date="2016-11" db="EMBL/GenBank/DDBJ databases">
        <authorList>
            <person name="Jaros S."/>
            <person name="Januszkiewicz K."/>
            <person name="Wedrychowicz H."/>
        </authorList>
    </citation>
    <scope>NUCLEOTIDE SEQUENCE [LARGE SCALE GENOMIC DNA]</scope>
    <source>
        <strain evidence="3 4">DSM 14214</strain>
    </source>
</reference>
<dbReference type="PANTHER" id="PTHR46558:SF4">
    <property type="entry name" value="DNA-BIDING PHAGE PROTEIN"/>
    <property type="match status" value="1"/>
</dbReference>
<feature type="domain" description="HTH cro/C1-type" evidence="2">
    <location>
        <begin position="7"/>
        <end position="61"/>
    </location>
</feature>
<evidence type="ECO:0000313" key="4">
    <source>
        <dbReference type="Proteomes" id="UP000183975"/>
    </source>
</evidence>